<accession>A0ABV0SZY1</accession>
<keyword evidence="2" id="KW-1185">Reference proteome</keyword>
<evidence type="ECO:0000313" key="2">
    <source>
        <dbReference type="Proteomes" id="UP001482620"/>
    </source>
</evidence>
<dbReference type="EMBL" id="JAHRIQ010014326">
    <property type="protein sequence ID" value="MEQ2226051.1"/>
    <property type="molecule type" value="Genomic_DNA"/>
</dbReference>
<name>A0ABV0SZY1_9TELE</name>
<gene>
    <name evidence="1" type="ORF">ILYODFUR_023707</name>
</gene>
<reference evidence="1 2" key="1">
    <citation type="submission" date="2021-06" db="EMBL/GenBank/DDBJ databases">
        <authorList>
            <person name="Palmer J.M."/>
        </authorList>
    </citation>
    <scope>NUCLEOTIDE SEQUENCE [LARGE SCALE GENOMIC DNA]</scope>
    <source>
        <strain evidence="2">if_2019</strain>
        <tissue evidence="1">Muscle</tissue>
    </source>
</reference>
<organism evidence="1 2">
    <name type="scientific">Ilyodon furcidens</name>
    <name type="common">goldbreast splitfin</name>
    <dbReference type="NCBI Taxonomy" id="33524"/>
    <lineage>
        <taxon>Eukaryota</taxon>
        <taxon>Metazoa</taxon>
        <taxon>Chordata</taxon>
        <taxon>Craniata</taxon>
        <taxon>Vertebrata</taxon>
        <taxon>Euteleostomi</taxon>
        <taxon>Actinopterygii</taxon>
        <taxon>Neopterygii</taxon>
        <taxon>Teleostei</taxon>
        <taxon>Neoteleostei</taxon>
        <taxon>Acanthomorphata</taxon>
        <taxon>Ovalentaria</taxon>
        <taxon>Atherinomorphae</taxon>
        <taxon>Cyprinodontiformes</taxon>
        <taxon>Goodeidae</taxon>
        <taxon>Ilyodon</taxon>
    </lineage>
</organism>
<protein>
    <submittedName>
        <fullName evidence="1">Uncharacterized protein</fullName>
    </submittedName>
</protein>
<feature type="non-terminal residue" evidence="1">
    <location>
        <position position="1"/>
    </location>
</feature>
<proteinExistence type="predicted"/>
<dbReference type="Proteomes" id="UP001482620">
    <property type="component" value="Unassembled WGS sequence"/>
</dbReference>
<evidence type="ECO:0000313" key="1">
    <source>
        <dbReference type="EMBL" id="MEQ2226051.1"/>
    </source>
</evidence>
<sequence>VKVIVESLPRSESSLLSVKLGSLFLRDLTTQGTMFPFLVSPKMDKVVVALNQSMSPHSTATEGNAEWTSPVFEMIYERNPVRSKFERRLEVLAISLSWS</sequence>
<comment type="caution">
    <text evidence="1">The sequence shown here is derived from an EMBL/GenBank/DDBJ whole genome shotgun (WGS) entry which is preliminary data.</text>
</comment>